<dbReference type="PANTHER" id="PTHR28617:SF1">
    <property type="entry name" value="CILIA- AND FLAGELLA-ASSOCIATED PROTEIN 77"/>
    <property type="match status" value="1"/>
</dbReference>
<dbReference type="Pfam" id="PF14825">
    <property type="entry name" value="CFAP77"/>
    <property type="match status" value="1"/>
</dbReference>
<feature type="region of interest" description="Disordered" evidence="1">
    <location>
        <begin position="184"/>
        <end position="203"/>
    </location>
</feature>
<keyword evidence="3" id="KW-1185">Reference proteome</keyword>
<reference evidence="2 3" key="1">
    <citation type="submission" date="2018-10" db="EMBL/GenBank/DDBJ databases">
        <authorList>
            <consortium name="Pathogen Informatics"/>
        </authorList>
    </citation>
    <scope>NUCLEOTIDE SEQUENCE [LARGE SCALE GENOMIC DNA]</scope>
</reference>
<dbReference type="InterPro" id="IPR029147">
    <property type="entry name" value="CFAP77"/>
</dbReference>
<name>A0A0R3U3Z8_MESCO</name>
<accession>A0A0R3U3Z8</accession>
<evidence type="ECO:0000256" key="1">
    <source>
        <dbReference type="SAM" id="MobiDB-lite"/>
    </source>
</evidence>
<dbReference type="PANTHER" id="PTHR28617">
    <property type="entry name" value="CILIA- AND FLAGELLA-ASSOCIATED PROTEIN 77"/>
    <property type="match status" value="1"/>
</dbReference>
<dbReference type="AlphaFoldDB" id="A0A0R3U3Z8"/>
<dbReference type="EMBL" id="UXSR01000162">
    <property type="protein sequence ID" value="VDD75336.1"/>
    <property type="molecule type" value="Genomic_DNA"/>
</dbReference>
<dbReference type="OrthoDB" id="532484at2759"/>
<proteinExistence type="predicted"/>
<feature type="compositionally biased region" description="Polar residues" evidence="1">
    <location>
        <begin position="184"/>
        <end position="197"/>
    </location>
</feature>
<gene>
    <name evidence="2" type="ORF">MCOS_LOCUS1339</name>
</gene>
<evidence type="ECO:0000313" key="2">
    <source>
        <dbReference type="EMBL" id="VDD75336.1"/>
    </source>
</evidence>
<dbReference type="Proteomes" id="UP000267029">
    <property type="component" value="Unassembled WGS sequence"/>
</dbReference>
<evidence type="ECO:0000313" key="3">
    <source>
        <dbReference type="Proteomes" id="UP000267029"/>
    </source>
</evidence>
<organism evidence="2 3">
    <name type="scientific">Mesocestoides corti</name>
    <name type="common">Flatworm</name>
    <dbReference type="NCBI Taxonomy" id="53468"/>
    <lineage>
        <taxon>Eukaryota</taxon>
        <taxon>Metazoa</taxon>
        <taxon>Spiralia</taxon>
        <taxon>Lophotrochozoa</taxon>
        <taxon>Platyhelminthes</taxon>
        <taxon>Cestoda</taxon>
        <taxon>Eucestoda</taxon>
        <taxon>Cyclophyllidea</taxon>
        <taxon>Mesocestoididae</taxon>
        <taxon>Mesocestoides</taxon>
    </lineage>
</organism>
<protein>
    <recommendedName>
        <fullName evidence="4">Cilia- and flagella-associated protein 77</fullName>
    </recommendedName>
</protein>
<sequence>MPERPVDLGAILKSEFIAPGRMGYIRNSMFKRETLIRAPVGRHVTRGRSLPPSCFVYGMKNKWNPNAMNECMTWCNYKPVYDPQRFGVDYQKTNVESAKANIYRVPEWIAFRKEKDFHINPVEKKGERFKKPIFPVDMVFGRPPRPGTPFNCVISHYYKTEFDRKAIEDNVKFLTKMDIQRNKTPQPYDTLKSTSSVMPLPQQPKSGKLWTMKRFQGQPPRVSSYWDKERGRKLQEKMFEKHICDVQK</sequence>
<evidence type="ECO:0008006" key="4">
    <source>
        <dbReference type="Google" id="ProtNLM"/>
    </source>
</evidence>